<organism evidence="2 3">
    <name type="scientific">Ferirhizobium litorale</name>
    <dbReference type="NCBI Taxonomy" id="2927786"/>
    <lineage>
        <taxon>Bacteria</taxon>
        <taxon>Pseudomonadati</taxon>
        <taxon>Pseudomonadota</taxon>
        <taxon>Alphaproteobacteria</taxon>
        <taxon>Hyphomicrobiales</taxon>
        <taxon>Rhizobiaceae</taxon>
        <taxon>Ferirhizobium</taxon>
    </lineage>
</organism>
<evidence type="ECO:0000313" key="2">
    <source>
        <dbReference type="EMBL" id="MDI7923888.1"/>
    </source>
</evidence>
<evidence type="ECO:0000256" key="1">
    <source>
        <dbReference type="SAM" id="Phobius"/>
    </source>
</evidence>
<sequence length="160" mass="18067">MGASDPTVALDRSNVGAATTWNGWFGSKGATLRTIFVFVVYILLCSIAYASSERFTEQDIRNSIVGKRVFLAVPFGGEFPLNYRTSGELDGSGEALGLGRYMKPRDRGRWWIDADRLCQKFETWYDGQPMCFEIYRIDPKRVQWIRNNGQKGTARIGPPL</sequence>
<accession>A0AAE3QHA7</accession>
<dbReference type="EMBL" id="JALDYZ010000010">
    <property type="protein sequence ID" value="MDI7923888.1"/>
    <property type="molecule type" value="Genomic_DNA"/>
</dbReference>
<keyword evidence="1" id="KW-0472">Membrane</keyword>
<comment type="caution">
    <text evidence="2">The sequence shown here is derived from an EMBL/GenBank/DDBJ whole genome shotgun (WGS) entry which is preliminary data.</text>
</comment>
<feature type="transmembrane region" description="Helical" evidence="1">
    <location>
        <begin position="30"/>
        <end position="51"/>
    </location>
</feature>
<keyword evidence="1" id="KW-1133">Transmembrane helix</keyword>
<keyword evidence="1" id="KW-0812">Transmembrane</keyword>
<dbReference type="Proteomes" id="UP001161580">
    <property type="component" value="Unassembled WGS sequence"/>
</dbReference>
<gene>
    <name evidence="2" type="ORF">MRS75_17600</name>
</gene>
<dbReference type="AlphaFoldDB" id="A0AAE3QHA7"/>
<reference evidence="2" key="1">
    <citation type="submission" date="2022-03" db="EMBL/GenBank/DDBJ databases">
        <title>Fererhizobium litorale gen. nov., sp. nov., isolated from sandy sediments of the Sea of Japan seashore.</title>
        <authorList>
            <person name="Romanenko L."/>
            <person name="Kurilenko V."/>
            <person name="Otstavnykh N."/>
            <person name="Svetashev V."/>
            <person name="Tekutyeva L."/>
            <person name="Isaeva M."/>
            <person name="Mikhailov V."/>
        </authorList>
    </citation>
    <scope>NUCLEOTIDE SEQUENCE</scope>
    <source>
        <strain evidence="2">KMM 9576</strain>
    </source>
</reference>
<keyword evidence="3" id="KW-1185">Reference proteome</keyword>
<evidence type="ECO:0000313" key="3">
    <source>
        <dbReference type="Proteomes" id="UP001161580"/>
    </source>
</evidence>
<dbReference type="RefSeq" id="WP_311786963.1">
    <property type="nucleotide sequence ID" value="NZ_JALDYY010000007.1"/>
</dbReference>
<proteinExistence type="predicted"/>
<name>A0AAE3QHA7_9HYPH</name>
<protein>
    <submittedName>
        <fullName evidence="2">Uncharacterized protein</fullName>
    </submittedName>
</protein>